<evidence type="ECO:0000313" key="1">
    <source>
        <dbReference type="EMBL" id="KVI06717.1"/>
    </source>
</evidence>
<dbReference type="AlphaFoldDB" id="A0A103YCS2"/>
<name>A0A103YCS2_CYNCS</name>
<organism evidence="1 2">
    <name type="scientific">Cynara cardunculus var. scolymus</name>
    <name type="common">Globe artichoke</name>
    <name type="synonym">Cynara scolymus</name>
    <dbReference type="NCBI Taxonomy" id="59895"/>
    <lineage>
        <taxon>Eukaryota</taxon>
        <taxon>Viridiplantae</taxon>
        <taxon>Streptophyta</taxon>
        <taxon>Embryophyta</taxon>
        <taxon>Tracheophyta</taxon>
        <taxon>Spermatophyta</taxon>
        <taxon>Magnoliopsida</taxon>
        <taxon>eudicotyledons</taxon>
        <taxon>Gunneridae</taxon>
        <taxon>Pentapetalae</taxon>
        <taxon>asterids</taxon>
        <taxon>campanulids</taxon>
        <taxon>Asterales</taxon>
        <taxon>Asteraceae</taxon>
        <taxon>Carduoideae</taxon>
        <taxon>Cardueae</taxon>
        <taxon>Carduinae</taxon>
        <taxon>Cynara</taxon>
    </lineage>
</organism>
<proteinExistence type="predicted"/>
<dbReference type="Gene3D" id="3.40.50.11660">
    <property type="entry name" value="Glycosyl transferase family 10, C-terminal domain"/>
    <property type="match status" value="1"/>
</dbReference>
<feature type="non-terminal residue" evidence="1">
    <location>
        <position position="1"/>
    </location>
</feature>
<accession>A0A103YCS2</accession>
<dbReference type="Proteomes" id="UP000243975">
    <property type="component" value="Unassembled WGS sequence"/>
</dbReference>
<protein>
    <submittedName>
        <fullName evidence="1">Uncharacterized protein</fullName>
    </submittedName>
</protein>
<dbReference type="STRING" id="59895.A0A103YCS2"/>
<gene>
    <name evidence="1" type="ORF">Ccrd_014929</name>
</gene>
<evidence type="ECO:0000313" key="2">
    <source>
        <dbReference type="Proteomes" id="UP000243975"/>
    </source>
</evidence>
<dbReference type="InterPro" id="IPR038577">
    <property type="entry name" value="GT10-like_C_sf"/>
</dbReference>
<reference evidence="1 2" key="1">
    <citation type="journal article" date="2016" name="Sci. Rep.">
        <title>The genome sequence of the outbreeding globe artichoke constructed de novo incorporating a phase-aware low-pass sequencing strategy of F1 progeny.</title>
        <authorList>
            <person name="Scaglione D."/>
            <person name="Reyes-Chin-Wo S."/>
            <person name="Acquadro A."/>
            <person name="Froenicke L."/>
            <person name="Portis E."/>
            <person name="Beitel C."/>
            <person name="Tirone M."/>
            <person name="Mauro R."/>
            <person name="Lo Monaco A."/>
            <person name="Mauromicale G."/>
            <person name="Faccioli P."/>
            <person name="Cattivelli L."/>
            <person name="Rieseberg L."/>
            <person name="Michelmore R."/>
            <person name="Lanteri S."/>
        </authorList>
    </citation>
    <scope>NUCLEOTIDE SEQUENCE [LARGE SCALE GENOMIC DNA]</scope>
    <source>
        <strain evidence="1">2C</strain>
    </source>
</reference>
<dbReference type="UniPathway" id="UPA00378"/>
<keyword evidence="2" id="KW-1185">Reference proteome</keyword>
<dbReference type="EMBL" id="LEKV01001728">
    <property type="protein sequence ID" value="KVI06717.1"/>
    <property type="molecule type" value="Genomic_DNA"/>
</dbReference>
<sequence>CIHLNYVARNFHLQALKQLKSSNVKIDSYCSCLGNRNGNVDNLRMPMKKACHWKILPVTCRYEIILWQGMTPVIVGAPIIQYFAPSPGSILHVKELTDVELVVKTMKQLAVNLMAYNESLRQVLFSVFSFYFFDNV</sequence>
<comment type="caution">
    <text evidence="1">The sequence shown here is derived from an EMBL/GenBank/DDBJ whole genome shotgun (WGS) entry which is preliminary data.</text>
</comment>
<dbReference type="SUPFAM" id="SSF53756">
    <property type="entry name" value="UDP-Glycosyltransferase/glycogen phosphorylase"/>
    <property type="match status" value="1"/>
</dbReference>
<dbReference type="Gramene" id="KVI06717">
    <property type="protein sequence ID" value="KVI06717"/>
    <property type="gene ID" value="Ccrd_014929"/>
</dbReference>